<keyword evidence="3" id="KW-1185">Reference proteome</keyword>
<evidence type="ECO:0000256" key="1">
    <source>
        <dbReference type="SAM" id="MobiDB-lite"/>
    </source>
</evidence>
<reference evidence="2 3" key="1">
    <citation type="submission" date="2016-11" db="EMBL/GenBank/DDBJ databases">
        <authorList>
            <person name="Jaros S."/>
            <person name="Januszkiewicz K."/>
            <person name="Wedrychowicz H."/>
        </authorList>
    </citation>
    <scope>NUCLEOTIDE SEQUENCE [LARGE SCALE GENOMIC DNA]</scope>
    <source>
        <strain evidence="2 3">DSM 45408</strain>
    </source>
</reference>
<protein>
    <submittedName>
        <fullName evidence="2">Broad specificity phosphatase PhoE</fullName>
    </submittedName>
</protein>
<dbReference type="InterPro" id="IPR013078">
    <property type="entry name" value="His_Pase_superF_clade-1"/>
</dbReference>
<sequence length="198" mass="20424">MRVHVVTHPEVRVDPAVPVPEWGLSDAGRARLAHLVALPWVPDLARIVSSAEHKARETAAALAEVTGLPVGVDLELGENDRSATGFLPPAEFEATADAFFARPAESVRGWERAVDAQARVVAAAARAAAGAAGDVAVVCHGGVGTLLLCAVLGVPVDRRWDQPGQGSVWSYDPATGRGAGPWTRLGPGGTEPVATVGP</sequence>
<feature type="region of interest" description="Disordered" evidence="1">
    <location>
        <begin position="167"/>
        <end position="198"/>
    </location>
</feature>
<dbReference type="Proteomes" id="UP000184471">
    <property type="component" value="Unassembled WGS sequence"/>
</dbReference>
<dbReference type="EMBL" id="FQVX01000002">
    <property type="protein sequence ID" value="SHG38710.1"/>
    <property type="molecule type" value="Genomic_DNA"/>
</dbReference>
<name>A0A1M5JEM2_9ACTN</name>
<dbReference type="OrthoDB" id="34197at2"/>
<evidence type="ECO:0000313" key="2">
    <source>
        <dbReference type="EMBL" id="SHG38710.1"/>
    </source>
</evidence>
<dbReference type="RefSeq" id="WP_073420351.1">
    <property type="nucleotide sequence ID" value="NZ_FQVX01000002.1"/>
</dbReference>
<dbReference type="InterPro" id="IPR029033">
    <property type="entry name" value="His_PPase_superfam"/>
</dbReference>
<organism evidence="2 3">
    <name type="scientific">Geodermatophilus nigrescens</name>
    <dbReference type="NCBI Taxonomy" id="1070870"/>
    <lineage>
        <taxon>Bacteria</taxon>
        <taxon>Bacillati</taxon>
        <taxon>Actinomycetota</taxon>
        <taxon>Actinomycetes</taxon>
        <taxon>Geodermatophilales</taxon>
        <taxon>Geodermatophilaceae</taxon>
        <taxon>Geodermatophilus</taxon>
    </lineage>
</organism>
<dbReference type="Gene3D" id="3.40.50.1240">
    <property type="entry name" value="Phosphoglycerate mutase-like"/>
    <property type="match status" value="1"/>
</dbReference>
<dbReference type="Pfam" id="PF00300">
    <property type="entry name" value="His_Phos_1"/>
    <property type="match status" value="1"/>
</dbReference>
<dbReference type="SUPFAM" id="SSF53254">
    <property type="entry name" value="Phosphoglycerate mutase-like"/>
    <property type="match status" value="1"/>
</dbReference>
<evidence type="ECO:0000313" key="3">
    <source>
        <dbReference type="Proteomes" id="UP000184471"/>
    </source>
</evidence>
<dbReference type="AlphaFoldDB" id="A0A1M5JEM2"/>
<accession>A0A1M5JEM2</accession>
<dbReference type="STRING" id="1070870.SAMN05444351_2450"/>
<gene>
    <name evidence="2" type="ORF">SAMN05444351_2450</name>
</gene>
<proteinExistence type="predicted"/>